<evidence type="ECO:0000313" key="1">
    <source>
        <dbReference type="EMBL" id="VTZ52469.1"/>
    </source>
</evidence>
<gene>
    <name evidence="1" type="ORF">MPC4_80140</name>
</gene>
<organism evidence="1 2">
    <name type="scientific">Methylocella tundrae</name>
    <dbReference type="NCBI Taxonomy" id="227605"/>
    <lineage>
        <taxon>Bacteria</taxon>
        <taxon>Pseudomonadati</taxon>
        <taxon>Pseudomonadota</taxon>
        <taxon>Alphaproteobacteria</taxon>
        <taxon>Hyphomicrobiales</taxon>
        <taxon>Beijerinckiaceae</taxon>
        <taxon>Methylocella</taxon>
    </lineage>
</organism>
<sequence>MDLAFANNQSWIWTVSLSQWALLYDLTQATFRMQMRAAAGDTLVIYRWSSNPADMARGLLSYEPSSKLLTSTAPYADMAQLAAATNVYDLQALLPVPNPAIVKIFTGGALAVSSGVTR</sequence>
<dbReference type="EMBL" id="CABFMQ020000142">
    <property type="protein sequence ID" value="VTZ52469.1"/>
    <property type="molecule type" value="Genomic_DNA"/>
</dbReference>
<name>A0A8B6MD54_METTU</name>
<protein>
    <submittedName>
        <fullName evidence="1">Uncharacterized protein</fullName>
    </submittedName>
</protein>
<reference evidence="1 2" key="1">
    <citation type="submission" date="2019-05" db="EMBL/GenBank/DDBJ databases">
        <authorList>
            <person name="Farhan Ul Haque M."/>
        </authorList>
    </citation>
    <scope>NUCLEOTIDE SEQUENCE [LARGE SCALE GENOMIC DNA]</scope>
    <source>
        <strain evidence="1">2</strain>
    </source>
</reference>
<evidence type="ECO:0000313" key="2">
    <source>
        <dbReference type="Proteomes" id="UP000485880"/>
    </source>
</evidence>
<accession>A0A8B6MD54</accession>
<dbReference type="Proteomes" id="UP000485880">
    <property type="component" value="Unassembled WGS sequence"/>
</dbReference>
<dbReference type="RefSeq" id="WP_174514041.1">
    <property type="nucleotide sequence ID" value="NZ_CABFMQ020000142.1"/>
</dbReference>
<dbReference type="AlphaFoldDB" id="A0A8B6MD54"/>
<comment type="caution">
    <text evidence="1">The sequence shown here is derived from an EMBL/GenBank/DDBJ whole genome shotgun (WGS) entry which is preliminary data.</text>
</comment>
<keyword evidence="2" id="KW-1185">Reference proteome</keyword>
<proteinExistence type="predicted"/>